<name>A0AA87ZFF8_FICCA</name>
<keyword evidence="2" id="KW-1185">Reference proteome</keyword>
<gene>
    <name evidence="1" type="ORF">TIFTF001_004252</name>
</gene>
<dbReference type="AlphaFoldDB" id="A0AA87ZFF8"/>
<comment type="caution">
    <text evidence="1">The sequence shown here is derived from an EMBL/GenBank/DDBJ whole genome shotgun (WGS) entry which is preliminary data.</text>
</comment>
<dbReference type="EMBL" id="BTGU01000004">
    <property type="protein sequence ID" value="GMN33592.1"/>
    <property type="molecule type" value="Genomic_DNA"/>
</dbReference>
<accession>A0AA87ZFF8</accession>
<reference evidence="1" key="1">
    <citation type="submission" date="2023-07" db="EMBL/GenBank/DDBJ databases">
        <title>draft genome sequence of fig (Ficus carica).</title>
        <authorList>
            <person name="Takahashi T."/>
            <person name="Nishimura K."/>
        </authorList>
    </citation>
    <scope>NUCLEOTIDE SEQUENCE</scope>
</reference>
<sequence length="235" mass="26506">MPSSISSACKGNLRELFNFHCAMVILMDYDEGKTARFVRTGGFAVNLLVQATQYCSLLMCVCVLGELQWPLTRDAPVIRLGLRTFVFAISGLLYGLQFPPTCCTDVLDTLERVFLKFGHYENPSESGEDCPLQENVPQFWQRMRSRIEPLAHSTLSKLGHVPGRSPWTATDFKHSGLLRVIRLSATTKIISRAILSGSVKAIHIYIEKPKTPTRPQYEKRKTDGYGDYLMTLTLR</sequence>
<dbReference type="InterPro" id="IPR045036">
    <property type="entry name" value="Spartin-like"/>
</dbReference>
<organism evidence="1 2">
    <name type="scientific">Ficus carica</name>
    <name type="common">Common fig</name>
    <dbReference type="NCBI Taxonomy" id="3494"/>
    <lineage>
        <taxon>Eukaryota</taxon>
        <taxon>Viridiplantae</taxon>
        <taxon>Streptophyta</taxon>
        <taxon>Embryophyta</taxon>
        <taxon>Tracheophyta</taxon>
        <taxon>Spermatophyta</taxon>
        <taxon>Magnoliopsida</taxon>
        <taxon>eudicotyledons</taxon>
        <taxon>Gunneridae</taxon>
        <taxon>Pentapetalae</taxon>
        <taxon>rosids</taxon>
        <taxon>fabids</taxon>
        <taxon>Rosales</taxon>
        <taxon>Moraceae</taxon>
        <taxon>Ficeae</taxon>
        <taxon>Ficus</taxon>
    </lineage>
</organism>
<dbReference type="GO" id="GO:0005886">
    <property type="term" value="C:plasma membrane"/>
    <property type="evidence" value="ECO:0007669"/>
    <property type="project" value="TreeGrafter"/>
</dbReference>
<dbReference type="PANTHER" id="PTHR21068">
    <property type="entry name" value="SPARTIN"/>
    <property type="match status" value="1"/>
</dbReference>
<dbReference type="Proteomes" id="UP001187192">
    <property type="component" value="Unassembled WGS sequence"/>
</dbReference>
<proteinExistence type="predicted"/>
<evidence type="ECO:0000313" key="1">
    <source>
        <dbReference type="EMBL" id="GMN33592.1"/>
    </source>
</evidence>
<evidence type="ECO:0000313" key="2">
    <source>
        <dbReference type="Proteomes" id="UP001187192"/>
    </source>
</evidence>
<protein>
    <submittedName>
        <fullName evidence="1">Uncharacterized protein</fullName>
    </submittedName>
</protein>
<dbReference type="PANTHER" id="PTHR21068:SF49">
    <property type="entry name" value="SENESCENCE DOMAIN-CONTAINING PROTEIN"/>
    <property type="match status" value="1"/>
</dbReference>